<dbReference type="PROSITE" id="PS00409">
    <property type="entry name" value="PROKAR_NTER_METHYL"/>
    <property type="match status" value="1"/>
</dbReference>
<sequence>MRPVPPDLAGTAAGFSLIEVIVALALTGMLLVGVGAIFVSSRSTSNATENLASVQENGRRALDEVVRAIRSAGSGGCAKEPSHIGSTLEAASDPRWDFLDGAVRGYQASASTAWTPSIEPALIPEALAGSDVLLLRGARTGAQPLRLQSAMTATTDSLDLTGKDTLRPGDTALVYDCDAEVYFAVSSHEESRIAHSASTSDGTPVNLSDSLGYAFRAGAEAVAVDTAIYYVARSGEVTSLWKRVGARKPQEIAQDIEQMQILFGVDTTSDSVVDDYVAADAVRDWREVLSIKVGLLIRSAEPGTTLIEREHPLLDVSVSTSDHYAREVLTATASIRAREPVY</sequence>
<dbReference type="InterPro" id="IPR032092">
    <property type="entry name" value="PilW"/>
</dbReference>
<dbReference type="RefSeq" id="WP_184329614.1">
    <property type="nucleotide sequence ID" value="NZ_JACHHZ010000001.1"/>
</dbReference>
<dbReference type="InterPro" id="IPR012902">
    <property type="entry name" value="N_methyl_site"/>
</dbReference>
<dbReference type="AlphaFoldDB" id="A0A841HHP7"/>
<comment type="caution">
    <text evidence="2">The sequence shown here is derived from an EMBL/GenBank/DDBJ whole genome shotgun (WGS) entry which is preliminary data.</text>
</comment>
<dbReference type="Proteomes" id="UP000588068">
    <property type="component" value="Unassembled WGS sequence"/>
</dbReference>
<keyword evidence="1" id="KW-0812">Transmembrane</keyword>
<evidence type="ECO:0000256" key="1">
    <source>
        <dbReference type="SAM" id="Phobius"/>
    </source>
</evidence>
<evidence type="ECO:0000313" key="2">
    <source>
        <dbReference type="EMBL" id="MBB6091840.1"/>
    </source>
</evidence>
<evidence type="ECO:0000313" key="3">
    <source>
        <dbReference type="Proteomes" id="UP000588068"/>
    </source>
</evidence>
<dbReference type="EMBL" id="JACHHZ010000001">
    <property type="protein sequence ID" value="MBB6091840.1"/>
    <property type="molecule type" value="Genomic_DNA"/>
</dbReference>
<keyword evidence="1" id="KW-1133">Transmembrane helix</keyword>
<protein>
    <submittedName>
        <fullName evidence="2">Type IV pilus assembly protein PilW</fullName>
    </submittedName>
</protein>
<dbReference type="Pfam" id="PF16074">
    <property type="entry name" value="PilW"/>
    <property type="match status" value="1"/>
</dbReference>
<gene>
    <name evidence="2" type="ORF">HNQ60_000686</name>
</gene>
<keyword evidence="3" id="KW-1185">Reference proteome</keyword>
<feature type="transmembrane region" description="Helical" evidence="1">
    <location>
        <begin position="12"/>
        <end position="39"/>
    </location>
</feature>
<proteinExistence type="predicted"/>
<reference evidence="2 3" key="1">
    <citation type="submission" date="2020-08" db="EMBL/GenBank/DDBJ databases">
        <title>Genomic Encyclopedia of Type Strains, Phase IV (KMG-IV): sequencing the most valuable type-strain genomes for metagenomic binning, comparative biology and taxonomic classification.</title>
        <authorList>
            <person name="Goeker M."/>
        </authorList>
    </citation>
    <scope>NUCLEOTIDE SEQUENCE [LARGE SCALE GENOMIC DNA]</scope>
    <source>
        <strain evidence="2 3">DSM 26723</strain>
    </source>
</reference>
<name>A0A841HHP7_9GAMM</name>
<dbReference type="GO" id="GO:0043683">
    <property type="term" value="P:type IV pilus assembly"/>
    <property type="evidence" value="ECO:0007669"/>
    <property type="project" value="InterPro"/>
</dbReference>
<organism evidence="2 3">
    <name type="scientific">Povalibacter uvarum</name>
    <dbReference type="NCBI Taxonomy" id="732238"/>
    <lineage>
        <taxon>Bacteria</taxon>
        <taxon>Pseudomonadati</taxon>
        <taxon>Pseudomonadota</taxon>
        <taxon>Gammaproteobacteria</taxon>
        <taxon>Steroidobacterales</taxon>
        <taxon>Steroidobacteraceae</taxon>
        <taxon>Povalibacter</taxon>
    </lineage>
</organism>
<accession>A0A841HHP7</accession>
<dbReference type="NCBIfam" id="TIGR02532">
    <property type="entry name" value="IV_pilin_GFxxxE"/>
    <property type="match status" value="1"/>
</dbReference>
<keyword evidence="1" id="KW-0472">Membrane</keyword>